<accession>A0A420IVX1</accession>
<organism evidence="1 2">
    <name type="scientific">Golovinomyces cichoracearum</name>
    <dbReference type="NCBI Taxonomy" id="62708"/>
    <lineage>
        <taxon>Eukaryota</taxon>
        <taxon>Fungi</taxon>
        <taxon>Dikarya</taxon>
        <taxon>Ascomycota</taxon>
        <taxon>Pezizomycotina</taxon>
        <taxon>Leotiomycetes</taxon>
        <taxon>Erysiphales</taxon>
        <taxon>Erysiphaceae</taxon>
        <taxon>Golovinomyces</taxon>
    </lineage>
</organism>
<comment type="caution">
    <text evidence="1">The sequence shown here is derived from an EMBL/GenBank/DDBJ whole genome shotgun (WGS) entry which is preliminary data.</text>
</comment>
<dbReference type="Proteomes" id="UP000285405">
    <property type="component" value="Unassembled WGS sequence"/>
</dbReference>
<name>A0A420IVX1_9PEZI</name>
<evidence type="ECO:0000313" key="1">
    <source>
        <dbReference type="EMBL" id="RKF78689.1"/>
    </source>
</evidence>
<gene>
    <name evidence="1" type="ORF">GcC1_053037</name>
</gene>
<sequence length="62" mass="6995">MNSDDAKKPEKDGGIAREFREKYNNIAAYYPIPICDSIANMESRCQSLLPVLSQVKTFASRI</sequence>
<dbReference type="EMBL" id="MCBR01005349">
    <property type="protein sequence ID" value="RKF78689.1"/>
    <property type="molecule type" value="Genomic_DNA"/>
</dbReference>
<proteinExistence type="predicted"/>
<reference evidence="1 2" key="1">
    <citation type="journal article" date="2018" name="BMC Genomics">
        <title>Comparative genome analyses reveal sequence features reflecting distinct modes of host-adaptation between dicot and monocot powdery mildew.</title>
        <authorList>
            <person name="Wu Y."/>
            <person name="Ma X."/>
            <person name="Pan Z."/>
            <person name="Kale S.D."/>
            <person name="Song Y."/>
            <person name="King H."/>
            <person name="Zhang Q."/>
            <person name="Presley C."/>
            <person name="Deng X."/>
            <person name="Wei C.I."/>
            <person name="Xiao S."/>
        </authorList>
    </citation>
    <scope>NUCLEOTIDE SEQUENCE [LARGE SCALE GENOMIC DNA]</scope>
    <source>
        <strain evidence="1">UCSC1</strain>
    </source>
</reference>
<evidence type="ECO:0000313" key="2">
    <source>
        <dbReference type="Proteomes" id="UP000285405"/>
    </source>
</evidence>
<protein>
    <submittedName>
        <fullName evidence="1">Uncharacterized protein</fullName>
    </submittedName>
</protein>
<dbReference type="AlphaFoldDB" id="A0A420IVX1"/>